<accession>E8LYZ5</accession>
<dbReference type="InterPro" id="IPR038081">
    <property type="entry name" value="CalX-like_sf"/>
</dbReference>
<dbReference type="EMBL" id="AEVS01000100">
    <property type="protein sequence ID" value="EGA64081.1"/>
    <property type="molecule type" value="Genomic_DNA"/>
</dbReference>
<dbReference type="RefSeq" id="WP_006881064.1">
    <property type="nucleotide sequence ID" value="NZ_AEVS01000100.1"/>
</dbReference>
<dbReference type="Proteomes" id="UP000004371">
    <property type="component" value="Unassembled WGS sequence"/>
</dbReference>
<proteinExistence type="predicted"/>
<evidence type="ECO:0000313" key="1">
    <source>
        <dbReference type="EMBL" id="EGA64081.1"/>
    </source>
</evidence>
<keyword evidence="2" id="KW-1185">Reference proteome</keyword>
<comment type="caution">
    <text evidence="1">The sequence shown here is derived from an EMBL/GenBank/DDBJ whole genome shotgun (WGS) entry which is preliminary data.</text>
</comment>
<gene>
    <name evidence="1" type="ORF">VIBR0546_18652</name>
</gene>
<dbReference type="OrthoDB" id="5911708at2"/>
<organism evidence="1 2">
    <name type="scientific">Vibrio brasiliensis LMG 20546</name>
    <dbReference type="NCBI Taxonomy" id="945543"/>
    <lineage>
        <taxon>Bacteria</taxon>
        <taxon>Pseudomonadati</taxon>
        <taxon>Pseudomonadota</taxon>
        <taxon>Gammaproteobacteria</taxon>
        <taxon>Vibrionales</taxon>
        <taxon>Vibrionaceae</taxon>
        <taxon>Vibrio</taxon>
        <taxon>Vibrio oreintalis group</taxon>
    </lineage>
</organism>
<feature type="non-terminal residue" evidence="1">
    <location>
        <position position="84"/>
    </location>
</feature>
<feature type="non-terminal residue" evidence="1">
    <location>
        <position position="1"/>
    </location>
</feature>
<reference evidence="1 2" key="1">
    <citation type="journal article" date="2012" name="Int. J. Syst. Evol. Microbiol.">
        <title>Vibrio caribbeanicus sp. nov., isolated from the marine sponge Scleritoderma cyanea.</title>
        <authorList>
            <person name="Hoffmann M."/>
            <person name="Monday S.R."/>
            <person name="Allard M.W."/>
            <person name="Strain E.A."/>
            <person name="Whittaker P."/>
            <person name="Naum M."/>
            <person name="McCarthy P.J."/>
            <person name="Lopez J.V."/>
            <person name="Fischer M."/>
            <person name="Brown E.W."/>
        </authorList>
    </citation>
    <scope>NUCLEOTIDE SEQUENCE [LARGE SCALE GENOMIC DNA]</scope>
    <source>
        <strain evidence="1 2">LMG 20546</strain>
    </source>
</reference>
<sequence length="84" mass="8566">RPVITEITGGAVEEGELAAFDVTLSNVSELATPITLSLADGTAEAASDYTATTVTVTYVKDGNVTSEVLNVEGGTFTFNLPAGN</sequence>
<evidence type="ECO:0000313" key="2">
    <source>
        <dbReference type="Proteomes" id="UP000004371"/>
    </source>
</evidence>
<dbReference type="SUPFAM" id="SSF141072">
    <property type="entry name" value="CalX-like"/>
    <property type="match status" value="1"/>
</dbReference>
<name>E8LYZ5_9VIBR</name>
<dbReference type="AlphaFoldDB" id="E8LYZ5"/>
<dbReference type="Gene3D" id="2.60.40.2030">
    <property type="match status" value="1"/>
</dbReference>
<protein>
    <submittedName>
        <fullName evidence="1">Uncharacterized protein</fullName>
    </submittedName>
</protein>